<accession>A0A5B0NG24</accession>
<dbReference type="Proteomes" id="UP000325313">
    <property type="component" value="Unassembled WGS sequence"/>
</dbReference>
<dbReference type="EMBL" id="VDEP01000407">
    <property type="protein sequence ID" value="KAA1088167.1"/>
    <property type="molecule type" value="Genomic_DNA"/>
</dbReference>
<sequence length="107" mass="12025">MRPGYLYISSRRSAPADLPRAQSNGFPYAYLQESPRPRRTLGFQDGLRLRLAHRDGIDRGATHQHGYQSTEIYEVSIGGRGMTLQETMPTGTLIPMFYNCTLCSSVI</sequence>
<evidence type="ECO:0000313" key="2">
    <source>
        <dbReference type="Proteomes" id="UP000325313"/>
    </source>
</evidence>
<organism evidence="1 2">
    <name type="scientific">Puccinia graminis f. sp. tritici</name>
    <dbReference type="NCBI Taxonomy" id="56615"/>
    <lineage>
        <taxon>Eukaryota</taxon>
        <taxon>Fungi</taxon>
        <taxon>Dikarya</taxon>
        <taxon>Basidiomycota</taxon>
        <taxon>Pucciniomycotina</taxon>
        <taxon>Pucciniomycetes</taxon>
        <taxon>Pucciniales</taxon>
        <taxon>Pucciniaceae</taxon>
        <taxon>Puccinia</taxon>
    </lineage>
</organism>
<name>A0A5B0NG24_PUCGR</name>
<reference evidence="1 2" key="1">
    <citation type="submission" date="2019-05" db="EMBL/GenBank/DDBJ databases">
        <title>Emergence of the Ug99 lineage of the wheat stem rust pathogen through somatic hybridization.</title>
        <authorList>
            <person name="Li F."/>
            <person name="Upadhyaya N.M."/>
            <person name="Sperschneider J."/>
            <person name="Matny O."/>
            <person name="Nguyen-Phuc H."/>
            <person name="Mago R."/>
            <person name="Raley C."/>
            <person name="Miller M.E."/>
            <person name="Silverstein K.A.T."/>
            <person name="Henningsen E."/>
            <person name="Hirsch C.D."/>
            <person name="Visser B."/>
            <person name="Pretorius Z.A."/>
            <person name="Steffenson B.J."/>
            <person name="Schwessinger B."/>
            <person name="Dodds P.N."/>
            <person name="Figueroa M."/>
        </authorList>
    </citation>
    <scope>NUCLEOTIDE SEQUENCE [LARGE SCALE GENOMIC DNA]</scope>
    <source>
        <strain evidence="1 2">Ug99</strain>
    </source>
</reference>
<comment type="caution">
    <text evidence="1">The sequence shown here is derived from an EMBL/GenBank/DDBJ whole genome shotgun (WGS) entry which is preliminary data.</text>
</comment>
<evidence type="ECO:0000313" key="1">
    <source>
        <dbReference type="EMBL" id="KAA1088167.1"/>
    </source>
</evidence>
<protein>
    <submittedName>
        <fullName evidence="1">Uncharacterized protein</fullName>
    </submittedName>
</protein>
<proteinExistence type="predicted"/>
<gene>
    <name evidence="1" type="ORF">PGTUg99_021943</name>
</gene>
<dbReference type="AlphaFoldDB" id="A0A5B0NG24"/>